<evidence type="ECO:0000256" key="3">
    <source>
        <dbReference type="ARBA" id="ARBA00013275"/>
    </source>
</evidence>
<dbReference type="EMBL" id="CAVMBE010000119">
    <property type="protein sequence ID" value="CAK4034473.1"/>
    <property type="molecule type" value="Genomic_DNA"/>
</dbReference>
<evidence type="ECO:0000256" key="1">
    <source>
        <dbReference type="ARBA" id="ARBA00000131"/>
    </source>
</evidence>
<dbReference type="GO" id="GO:0016208">
    <property type="term" value="F:AMP binding"/>
    <property type="evidence" value="ECO:0007669"/>
    <property type="project" value="InterPro"/>
</dbReference>
<dbReference type="NCBIfam" id="NF001208">
    <property type="entry name" value="PRK00174.1"/>
    <property type="match status" value="1"/>
</dbReference>
<dbReference type="EC" id="6.2.1.1" evidence="3 8"/>
<dbReference type="GO" id="GO:0003987">
    <property type="term" value="F:acetate-CoA ligase activity"/>
    <property type="evidence" value="ECO:0007669"/>
    <property type="project" value="UniProtKB-UniRule"/>
</dbReference>
<dbReference type="Pfam" id="PF16177">
    <property type="entry name" value="ACAS_N"/>
    <property type="match status" value="1"/>
</dbReference>
<comment type="similarity">
    <text evidence="2 8">Belongs to the ATP-dependent AMP-binding enzyme family.</text>
</comment>
<evidence type="ECO:0000256" key="7">
    <source>
        <dbReference type="ARBA" id="ARBA00073617"/>
    </source>
</evidence>
<reference evidence="13" key="1">
    <citation type="submission" date="2023-11" db="EMBL/GenBank/DDBJ databases">
        <authorList>
            <person name="Alioto T."/>
            <person name="Alioto T."/>
            <person name="Gomez Garrido J."/>
        </authorList>
    </citation>
    <scope>NUCLEOTIDE SEQUENCE</scope>
</reference>
<evidence type="ECO:0000313" key="13">
    <source>
        <dbReference type="EMBL" id="CAK4034473.1"/>
    </source>
</evidence>
<evidence type="ECO:0000256" key="5">
    <source>
        <dbReference type="ARBA" id="ARBA00022741"/>
    </source>
</evidence>
<dbReference type="Pfam" id="PF13193">
    <property type="entry name" value="AMP-binding_C"/>
    <property type="match status" value="1"/>
</dbReference>
<evidence type="ECO:0000256" key="4">
    <source>
        <dbReference type="ARBA" id="ARBA00022598"/>
    </source>
</evidence>
<dbReference type="Gene3D" id="3.40.50.12780">
    <property type="entry name" value="N-terminal domain of ligase-like"/>
    <property type="match status" value="1"/>
</dbReference>
<dbReference type="FunFam" id="3.30.300.30:FF:000004">
    <property type="entry name" value="Acetyl-coenzyme A synthetase"/>
    <property type="match status" value="1"/>
</dbReference>
<dbReference type="FunFam" id="3.40.50.12780:FF:000001">
    <property type="entry name" value="Acetyl-coenzyme A synthetase"/>
    <property type="match status" value="1"/>
</dbReference>
<dbReference type="PANTHER" id="PTHR24095:SF14">
    <property type="entry name" value="ACETYL-COENZYME A SYNTHETASE 1"/>
    <property type="match status" value="1"/>
</dbReference>
<feature type="domain" description="AMP-dependent synthetase/ligase" evidence="10">
    <location>
        <begin position="101"/>
        <end position="486"/>
    </location>
</feature>
<dbReference type="Proteomes" id="UP001296104">
    <property type="component" value="Unassembled WGS sequence"/>
</dbReference>
<keyword evidence="6 8" id="KW-0067">ATP-binding</keyword>
<dbReference type="InterPro" id="IPR032387">
    <property type="entry name" value="ACAS_N"/>
</dbReference>
<dbReference type="CDD" id="cd05966">
    <property type="entry name" value="ACS"/>
    <property type="match status" value="1"/>
</dbReference>
<dbReference type="GO" id="GO:0005829">
    <property type="term" value="C:cytosol"/>
    <property type="evidence" value="ECO:0007669"/>
    <property type="project" value="TreeGrafter"/>
</dbReference>
<dbReference type="InterPro" id="IPR045851">
    <property type="entry name" value="AMP-bd_C_sf"/>
</dbReference>
<keyword evidence="5 8" id="KW-0547">Nucleotide-binding</keyword>
<evidence type="ECO:0000259" key="12">
    <source>
        <dbReference type="Pfam" id="PF16177"/>
    </source>
</evidence>
<dbReference type="PANTHER" id="PTHR24095">
    <property type="entry name" value="ACETYL-COENZYME A SYNTHETASE"/>
    <property type="match status" value="1"/>
</dbReference>
<gene>
    <name evidence="13" type="ORF">LECACI_7A009631</name>
</gene>
<evidence type="ECO:0000256" key="9">
    <source>
        <dbReference type="SAM" id="MobiDB-lite"/>
    </source>
</evidence>
<dbReference type="InterPro" id="IPR000873">
    <property type="entry name" value="AMP-dep_synth/lig_dom"/>
</dbReference>
<protein>
    <recommendedName>
        <fullName evidence="7 8">Acetyl-coenzyme A synthetase</fullName>
        <ecNumber evidence="3 8">6.2.1.1</ecNumber>
    </recommendedName>
</protein>
<dbReference type="InterPro" id="IPR011904">
    <property type="entry name" value="Ac_CoA_lig"/>
</dbReference>
<evidence type="ECO:0000259" key="11">
    <source>
        <dbReference type="Pfam" id="PF13193"/>
    </source>
</evidence>
<dbReference type="Pfam" id="PF00501">
    <property type="entry name" value="AMP-binding"/>
    <property type="match status" value="1"/>
</dbReference>
<dbReference type="GO" id="GO:0005524">
    <property type="term" value="F:ATP binding"/>
    <property type="evidence" value="ECO:0007669"/>
    <property type="project" value="UniProtKB-UniRule"/>
</dbReference>
<feature type="domain" description="Acetyl-coenzyme A synthetase N-terminal" evidence="12">
    <location>
        <begin position="43"/>
        <end position="99"/>
    </location>
</feature>
<keyword evidence="4 8" id="KW-0436">Ligase</keyword>
<evidence type="ECO:0000256" key="8">
    <source>
        <dbReference type="RuleBase" id="RU361147"/>
    </source>
</evidence>
<dbReference type="PROSITE" id="PS00455">
    <property type="entry name" value="AMP_BINDING"/>
    <property type="match status" value="1"/>
</dbReference>
<evidence type="ECO:0000256" key="2">
    <source>
        <dbReference type="ARBA" id="ARBA00006432"/>
    </source>
</evidence>
<dbReference type="AlphaFoldDB" id="A0AAI8Z8P6"/>
<sequence>MSEGNVQPPQGVPESHHAQTYPVPSGFMKKHPKQPHIESMDMYKEMYNESITQPDQFWGTKARELLTWEQDFQTVHTGTLAGGDNAWFLEGRLNASYNCVDRHAAKNPNKPAIIYEADEKGAGRTITYGELLREVSKLAWTLSQMGVKKGDTVALYLPMIPEAVIAFLACTRIGAVHSVVFAGFSADSLRDRIIDAKSKVVLTTDEGKRGGKLIGTKKIVDDALKQCPDVTHCLVYQRTGADVPWTKGRDYWWHEETDKWPAYYPPESMNSEDPLFLLYTSGSTGKPKGVMHTTAGYLLGAAMTGKYAFDIHDSDVFFCGGDVGWITGHTYVVYSPLVLGVATVVFEGTPAYPDFSRYWDVCEQHAVTQFYVAPTALRLLKRAGDEHVKHQMKSLRVLGSVGEPIAPEVWKWYHEIVGKNEAHIVDTYWQTETGSHVITPLGGLTPTKPGSASLPFFGIEPAIIDPVSGEEINGNDVEGVLAFKQAWPSMARTVYGAHKRYMDTYLNVYKGYYFTGDGAARDFEGYYWIRGRVDDVVNVSGHRLSTAEIEAALIDHHAVGEAAVVGINDELTGQAVNAFVSIKDGNEINDALKKDLILQVRKSIGPFAAPKAVFIIPDLPKTRSGKIMRRILRKILAGEEDQLGDTSTLADPSVVDKIIENVHDAKGKK</sequence>
<organism evidence="13 14">
    <name type="scientific">Lecanosticta acicola</name>
    <dbReference type="NCBI Taxonomy" id="111012"/>
    <lineage>
        <taxon>Eukaryota</taxon>
        <taxon>Fungi</taxon>
        <taxon>Dikarya</taxon>
        <taxon>Ascomycota</taxon>
        <taxon>Pezizomycotina</taxon>
        <taxon>Dothideomycetes</taxon>
        <taxon>Dothideomycetidae</taxon>
        <taxon>Mycosphaerellales</taxon>
        <taxon>Mycosphaerellaceae</taxon>
        <taxon>Lecanosticta</taxon>
    </lineage>
</organism>
<dbReference type="InterPro" id="IPR020845">
    <property type="entry name" value="AMP-binding_CS"/>
</dbReference>
<dbReference type="NCBIfam" id="TIGR02188">
    <property type="entry name" value="Ac_CoA_lig_AcsA"/>
    <property type="match status" value="1"/>
</dbReference>
<name>A0AAI8Z8P6_9PEZI</name>
<evidence type="ECO:0000259" key="10">
    <source>
        <dbReference type="Pfam" id="PF00501"/>
    </source>
</evidence>
<dbReference type="GO" id="GO:0019427">
    <property type="term" value="P:acetyl-CoA biosynthetic process from acetate"/>
    <property type="evidence" value="ECO:0007669"/>
    <property type="project" value="InterPro"/>
</dbReference>
<dbReference type="SUPFAM" id="SSF56801">
    <property type="entry name" value="Acetyl-CoA synthetase-like"/>
    <property type="match status" value="1"/>
</dbReference>
<comment type="catalytic activity">
    <reaction evidence="1 8">
        <text>acetate + ATP + CoA = acetyl-CoA + AMP + diphosphate</text>
        <dbReference type="Rhea" id="RHEA:23176"/>
        <dbReference type="ChEBI" id="CHEBI:30089"/>
        <dbReference type="ChEBI" id="CHEBI:30616"/>
        <dbReference type="ChEBI" id="CHEBI:33019"/>
        <dbReference type="ChEBI" id="CHEBI:57287"/>
        <dbReference type="ChEBI" id="CHEBI:57288"/>
        <dbReference type="ChEBI" id="CHEBI:456215"/>
        <dbReference type="EC" id="6.2.1.1"/>
    </reaction>
</comment>
<comment type="caution">
    <text evidence="13">The sequence shown here is derived from an EMBL/GenBank/DDBJ whole genome shotgun (WGS) entry which is preliminary data.</text>
</comment>
<evidence type="ECO:0000313" key="14">
    <source>
        <dbReference type="Proteomes" id="UP001296104"/>
    </source>
</evidence>
<dbReference type="InterPro" id="IPR042099">
    <property type="entry name" value="ANL_N_sf"/>
</dbReference>
<keyword evidence="14" id="KW-1185">Reference proteome</keyword>
<accession>A0AAI8Z8P6</accession>
<dbReference type="InterPro" id="IPR025110">
    <property type="entry name" value="AMP-bd_C"/>
</dbReference>
<feature type="domain" description="AMP-binding enzyme C-terminal" evidence="11">
    <location>
        <begin position="548"/>
        <end position="626"/>
    </location>
</feature>
<dbReference type="Gene3D" id="3.30.300.30">
    <property type="match status" value="1"/>
</dbReference>
<evidence type="ECO:0000256" key="6">
    <source>
        <dbReference type="ARBA" id="ARBA00022840"/>
    </source>
</evidence>
<proteinExistence type="inferred from homology"/>
<feature type="region of interest" description="Disordered" evidence="9">
    <location>
        <begin position="1"/>
        <end position="33"/>
    </location>
</feature>